<accession>A0A5Q0THB2</accession>
<evidence type="ECO:0000313" key="1">
    <source>
        <dbReference type="EMBL" id="QGA65305.1"/>
    </source>
</evidence>
<evidence type="ECO:0000313" key="2">
    <source>
        <dbReference type="Proteomes" id="UP000348942"/>
    </source>
</evidence>
<dbReference type="InterPro" id="IPR015003">
    <property type="entry name" value="DUF1853"/>
</dbReference>
<protein>
    <submittedName>
        <fullName evidence="1">DUF1853 family protein</fullName>
    </submittedName>
</protein>
<gene>
    <name evidence="1" type="ORF">GFB47_07680</name>
</gene>
<dbReference type="Proteomes" id="UP000348942">
    <property type="component" value="Chromosome 1"/>
</dbReference>
<sequence length="269" mass="31371">MPVTKNNNINHSQQQVFFNQISDWIARHPPIMQPDGHTLAALPFIAEQRTISLPYSGNARLGFWYQHLCLQHFQSHPDYHVVAEEIQLNQNGRTIGAIDFILEHIPSKTVEHWEVASKFYLLFDGLWYGPNSQDRLDLKLNHMLTHQLQMSQHPSFKAHHGKFNAPQFDHIKPKLLLQGRLYTNPFLAQTIPTTCLGHDIDASQINGHWCFYHQRDLIHESLYVLKKGQWLTGKDRESELLQQTNDQFVHCQSESGRFWFVLPDTWPHG</sequence>
<keyword evidence="2" id="KW-1185">Reference proteome</keyword>
<dbReference type="RefSeq" id="WP_153447454.1">
    <property type="nucleotide sequence ID" value="NZ_CP045699.1"/>
</dbReference>
<dbReference type="EMBL" id="CP045699">
    <property type="protein sequence ID" value="QGA65305.1"/>
    <property type="molecule type" value="Genomic_DNA"/>
</dbReference>
<dbReference type="AlphaFoldDB" id="A0A5Q0THB2"/>
<dbReference type="Pfam" id="PF08907">
    <property type="entry name" value="DUF1853"/>
    <property type="match status" value="1"/>
</dbReference>
<name>A0A5Q0THB2_9VIBR</name>
<reference evidence="1 2" key="1">
    <citation type="submission" date="2019-10" db="EMBL/GenBank/DDBJ databases">
        <title>Vibrio sp. nov., isolated from Coralline algae surface.</title>
        <authorList>
            <person name="Geng Y."/>
            <person name="Zhang X."/>
        </authorList>
    </citation>
    <scope>NUCLEOTIDE SEQUENCE [LARGE SCALE GENOMIC DNA]</scope>
    <source>
        <strain evidence="1 2">SM1977</strain>
    </source>
</reference>
<proteinExistence type="predicted"/>
<organism evidence="1 2">
    <name type="scientific">Vibrio algicola</name>
    <dbReference type="NCBI Taxonomy" id="2662262"/>
    <lineage>
        <taxon>Bacteria</taxon>
        <taxon>Pseudomonadati</taxon>
        <taxon>Pseudomonadota</taxon>
        <taxon>Gammaproteobacteria</taxon>
        <taxon>Vibrionales</taxon>
        <taxon>Vibrionaceae</taxon>
        <taxon>Vibrio</taxon>
    </lineage>
</organism>